<reference evidence="3" key="1">
    <citation type="submission" date="2015-08" db="EMBL/GenBank/DDBJ databases">
        <title>Fjat-10028 dsm 16317.</title>
        <authorList>
            <person name="Liu B."/>
            <person name="Wang J."/>
            <person name="Zhu Y."/>
            <person name="Liu G."/>
            <person name="Chen Q."/>
            <person name="Chen Z."/>
            <person name="Lan J."/>
            <person name="Che J."/>
            <person name="Ge C."/>
            <person name="Shi H."/>
            <person name="Pan Z."/>
            <person name="Liu X."/>
        </authorList>
    </citation>
    <scope>NUCLEOTIDE SEQUENCE [LARGE SCALE GENOMIC DNA]</scope>
    <source>
        <strain evidence="3">DSM 16317</strain>
    </source>
</reference>
<evidence type="ECO:0000313" key="3">
    <source>
        <dbReference type="Proteomes" id="UP000036867"/>
    </source>
</evidence>
<dbReference type="OrthoDB" id="2735480at2"/>
<dbReference type="STRING" id="263475.AMD00_07165"/>
<organism evidence="2 3">
    <name type="scientific">Viridibacillus arvi</name>
    <dbReference type="NCBI Taxonomy" id="263475"/>
    <lineage>
        <taxon>Bacteria</taxon>
        <taxon>Bacillati</taxon>
        <taxon>Bacillota</taxon>
        <taxon>Bacilli</taxon>
        <taxon>Bacillales</taxon>
        <taxon>Caryophanaceae</taxon>
        <taxon>Viridibacillus</taxon>
    </lineage>
</organism>
<dbReference type="EMBL" id="LILB01000001">
    <property type="protein sequence ID" value="KOO52178.1"/>
    <property type="molecule type" value="Genomic_DNA"/>
</dbReference>
<gene>
    <name evidence="2" type="ORF">AMD00_07165</name>
</gene>
<feature type="domain" description="Excalibur calcium-binding" evidence="1">
    <location>
        <begin position="30"/>
        <end position="85"/>
    </location>
</feature>
<evidence type="ECO:0000313" key="2">
    <source>
        <dbReference type="EMBL" id="KOO52178.1"/>
    </source>
</evidence>
<name>A0A0M0LN79_9BACL</name>
<dbReference type="InterPro" id="IPR008613">
    <property type="entry name" value="Excalibur_Ca-bd_domain"/>
</dbReference>
<dbReference type="GeneID" id="301135882"/>
<dbReference type="RefSeq" id="WP_053416353.1">
    <property type="nucleotide sequence ID" value="NZ_JBHVNE010000003.1"/>
</dbReference>
<accession>A0A0M0LN79</accession>
<keyword evidence="3" id="KW-1185">Reference proteome</keyword>
<evidence type="ECO:0000259" key="1">
    <source>
        <dbReference type="SMART" id="SM00894"/>
    </source>
</evidence>
<protein>
    <submittedName>
        <fullName evidence="2">Calcium-binding protein</fullName>
    </submittedName>
</protein>
<proteinExistence type="predicted"/>
<dbReference type="Proteomes" id="UP000036867">
    <property type="component" value="Unassembled WGS sequence"/>
</dbReference>
<sequence length="86" mass="9290">MKKIILATFASTLLLGLSVPPLETDAAAKKFKNCTELNKAYKGGIAKNSKVKNKGGKTKYKPTVSAKLYAANKSKDRDKDGIACER</sequence>
<dbReference type="SMART" id="SM00894">
    <property type="entry name" value="Excalibur"/>
    <property type="match status" value="1"/>
</dbReference>
<dbReference type="AlphaFoldDB" id="A0A0M0LN79"/>
<dbReference type="Pfam" id="PF05901">
    <property type="entry name" value="Excalibur"/>
    <property type="match status" value="1"/>
</dbReference>
<comment type="caution">
    <text evidence="2">The sequence shown here is derived from an EMBL/GenBank/DDBJ whole genome shotgun (WGS) entry which is preliminary data.</text>
</comment>